<feature type="compositionally biased region" description="Low complexity" evidence="1">
    <location>
        <begin position="16"/>
        <end position="26"/>
    </location>
</feature>
<reference evidence="2" key="1">
    <citation type="submission" date="2021-01" db="EMBL/GenBank/DDBJ databases">
        <authorList>
            <person name="Corre E."/>
            <person name="Pelletier E."/>
            <person name="Niang G."/>
            <person name="Scheremetjew M."/>
            <person name="Finn R."/>
            <person name="Kale V."/>
            <person name="Holt S."/>
            <person name="Cochrane G."/>
            <person name="Meng A."/>
            <person name="Brown T."/>
            <person name="Cohen L."/>
        </authorList>
    </citation>
    <scope>NUCLEOTIDE SEQUENCE</scope>
    <source>
        <strain evidence="2">CCMP1897</strain>
    </source>
</reference>
<name>A0A6U9RHF1_9CHLO</name>
<gene>
    <name evidence="2" type="ORF">PSAL00342_LOCUS5119</name>
    <name evidence="3" type="ORF">PSAL00342_LOCUS5120</name>
</gene>
<organism evidence="2">
    <name type="scientific">Picocystis salinarum</name>
    <dbReference type="NCBI Taxonomy" id="88271"/>
    <lineage>
        <taxon>Eukaryota</taxon>
        <taxon>Viridiplantae</taxon>
        <taxon>Chlorophyta</taxon>
        <taxon>Picocystophyceae</taxon>
        <taxon>Picocystales</taxon>
        <taxon>Picocystaceae</taxon>
        <taxon>Picocystis</taxon>
    </lineage>
</organism>
<sequence>MAAVFSMAKLHVRASSSSSSSSSSWSNATKGDGRRVDGRTKTPLRRTYYAERCALAVQGALGEVEATHLVQCAAMQDVSERMRRMESGAGSKEGQQSSDEDWEGFACTWRIQGRSPRATDAALSCATTVQVDAKRAVQYRKEAWKKCRNMGKENLHQMRAKLAYESSLVTLLQADEFECEFMSAQGDTRAIKGNEKLLEELVRAVAKHMAQGKTDRGEQVRVLAMRGGSKELAWRKQTDDWESMLLEEETWDDFIECLDMMLADSKTLPRLYLSPPTIQAPKRRFLRPWMQVGSFLVLLGFAGYRMLLPWLPSLPRGLPGESKLHSKAVAAGWPTRTVDLASLRGDTGEPLKVANGELTSEEMNSLCNEVQSQLLEKVNKTLKVNEFSASKVMLFQVVLDEKHQVVGYAPSSAAALSAWEELPFLHELGKSWSIARARYGERPKKAYVLKLAIKEDGSFQVTEWERDDSVVVDWSAQ</sequence>
<dbReference type="EMBL" id="HBIS01005670">
    <property type="protein sequence ID" value="CAE0611285.1"/>
    <property type="molecule type" value="Transcribed_RNA"/>
</dbReference>
<dbReference type="EMBL" id="HBIS01005669">
    <property type="protein sequence ID" value="CAE0611284.1"/>
    <property type="molecule type" value="Transcribed_RNA"/>
</dbReference>
<evidence type="ECO:0000256" key="1">
    <source>
        <dbReference type="SAM" id="MobiDB-lite"/>
    </source>
</evidence>
<accession>A0A6U9RHF1</accession>
<evidence type="ECO:0000313" key="2">
    <source>
        <dbReference type="EMBL" id="CAE0611284.1"/>
    </source>
</evidence>
<dbReference type="AlphaFoldDB" id="A0A6U9RHF1"/>
<proteinExistence type="predicted"/>
<protein>
    <submittedName>
        <fullName evidence="2">Uncharacterized protein</fullName>
    </submittedName>
</protein>
<feature type="region of interest" description="Disordered" evidence="1">
    <location>
        <begin position="16"/>
        <end position="39"/>
    </location>
</feature>
<evidence type="ECO:0000313" key="3">
    <source>
        <dbReference type="EMBL" id="CAE0611285.1"/>
    </source>
</evidence>